<dbReference type="InterPro" id="IPR043137">
    <property type="entry name" value="GGT_ssub_C"/>
</dbReference>
<dbReference type="PANTHER" id="PTHR43881">
    <property type="entry name" value="GAMMA-GLUTAMYLTRANSPEPTIDASE (AFU_ORTHOLOGUE AFUA_4G13580)"/>
    <property type="match status" value="1"/>
</dbReference>
<dbReference type="Gene3D" id="3.60.20.40">
    <property type="match status" value="1"/>
</dbReference>
<organism evidence="1">
    <name type="scientific">marine sediment metagenome</name>
    <dbReference type="NCBI Taxonomy" id="412755"/>
    <lineage>
        <taxon>unclassified sequences</taxon>
        <taxon>metagenomes</taxon>
        <taxon>ecological metagenomes</taxon>
    </lineage>
</organism>
<gene>
    <name evidence="1" type="ORF">S12H4_46484</name>
</gene>
<reference evidence="1" key="1">
    <citation type="journal article" date="2014" name="Front. Microbiol.">
        <title>High frequency of phylogenetically diverse reductive dehalogenase-homologous genes in deep subseafloor sedimentary metagenomes.</title>
        <authorList>
            <person name="Kawai M."/>
            <person name="Futagami T."/>
            <person name="Toyoda A."/>
            <person name="Takaki Y."/>
            <person name="Nishi S."/>
            <person name="Hori S."/>
            <person name="Arai W."/>
            <person name="Tsubouchi T."/>
            <person name="Morono Y."/>
            <person name="Uchiyama I."/>
            <person name="Ito T."/>
            <person name="Fujiyama A."/>
            <person name="Inagaki F."/>
            <person name="Takami H."/>
        </authorList>
    </citation>
    <scope>NUCLEOTIDE SEQUENCE</scope>
    <source>
        <strain evidence="1">Expedition CK06-06</strain>
    </source>
</reference>
<evidence type="ECO:0000313" key="1">
    <source>
        <dbReference type="EMBL" id="GAJ15971.1"/>
    </source>
</evidence>
<feature type="non-terminal residue" evidence="1">
    <location>
        <position position="1"/>
    </location>
</feature>
<dbReference type="PANTHER" id="PTHR43881:SF1">
    <property type="entry name" value="GAMMA-GLUTAMYLTRANSPEPTIDASE (AFU_ORTHOLOGUE AFUA_4G13580)"/>
    <property type="match status" value="1"/>
</dbReference>
<proteinExistence type="predicted"/>
<protein>
    <recommendedName>
        <fullName evidence="2">Gamma-glutamyltransferase</fullName>
    </recommendedName>
</protein>
<accession>X1VKB2</accession>
<sequence>LPFGVMGGFMQPQGHVQVLLNIVDFNMGVQRALDAPRFNYIKGSGCAFEPGISPSIRQELANKGHHVVKLDDSYCQQFGGGQAITVHPQTKALIAGLAATD</sequence>
<comment type="caution">
    <text evidence="1">The sequence shown here is derived from an EMBL/GenBank/DDBJ whole genome shotgun (WGS) entry which is preliminary data.</text>
</comment>
<dbReference type="AlphaFoldDB" id="X1VKB2"/>
<dbReference type="InterPro" id="IPR029055">
    <property type="entry name" value="Ntn_hydrolases_N"/>
</dbReference>
<dbReference type="SUPFAM" id="SSF56235">
    <property type="entry name" value="N-terminal nucleophile aminohydrolases (Ntn hydrolases)"/>
    <property type="match status" value="1"/>
</dbReference>
<dbReference type="EMBL" id="BARW01028843">
    <property type="protein sequence ID" value="GAJ15971.1"/>
    <property type="molecule type" value="Genomic_DNA"/>
</dbReference>
<evidence type="ECO:0008006" key="2">
    <source>
        <dbReference type="Google" id="ProtNLM"/>
    </source>
</evidence>
<dbReference type="Pfam" id="PF01019">
    <property type="entry name" value="G_glu_transpept"/>
    <property type="match status" value="1"/>
</dbReference>
<name>X1VKB2_9ZZZZ</name>
<dbReference type="InterPro" id="IPR052896">
    <property type="entry name" value="GGT-like_enzyme"/>
</dbReference>